<gene>
    <name evidence="1" type="ORF">TWF718_000855</name>
</gene>
<evidence type="ECO:0000313" key="1">
    <source>
        <dbReference type="EMBL" id="KAK6356496.1"/>
    </source>
</evidence>
<accession>A0AAN8MZX8</accession>
<comment type="caution">
    <text evidence="1">The sequence shown here is derived from an EMBL/GenBank/DDBJ whole genome shotgun (WGS) entry which is preliminary data.</text>
</comment>
<dbReference type="Proteomes" id="UP001313282">
    <property type="component" value="Unassembled WGS sequence"/>
</dbReference>
<organism evidence="1 2">
    <name type="scientific">Orbilia javanica</name>
    <dbReference type="NCBI Taxonomy" id="47235"/>
    <lineage>
        <taxon>Eukaryota</taxon>
        <taxon>Fungi</taxon>
        <taxon>Dikarya</taxon>
        <taxon>Ascomycota</taxon>
        <taxon>Pezizomycotina</taxon>
        <taxon>Orbiliomycetes</taxon>
        <taxon>Orbiliales</taxon>
        <taxon>Orbiliaceae</taxon>
        <taxon>Orbilia</taxon>
    </lineage>
</organism>
<protein>
    <submittedName>
        <fullName evidence="1">Uncharacterized protein</fullName>
    </submittedName>
</protein>
<keyword evidence="2" id="KW-1185">Reference proteome</keyword>
<sequence length="293" mass="32846">MGCAPSKHTVGKKLKSGRKQDVQIGWPTDFHHNSLSYPSTVCVDCDLPSRTLLASLGNTDMLSCNCNDPDSQTLDFKLDLEPMSPISLSPKPKTPLPTSYNFPLGFDHVSKESNRSYDYYGEEYDEYHDGGEEAAAPLHFHHKRYASFSSGKWPWKADRDVVVTTQEVSSSRSNSYASRSRSYASSQCLRSAYEADIRDRDTDADTFIDHYVDDAASTLVSTHLPEVQSFEFPSTLGSESFGPKLLIRERLPFETLNQSSPDLHSACARTSQRVSKDQVKVIRIRGSRSTNWI</sequence>
<dbReference type="EMBL" id="JAVHNR010000001">
    <property type="protein sequence ID" value="KAK6356496.1"/>
    <property type="molecule type" value="Genomic_DNA"/>
</dbReference>
<proteinExistence type="predicted"/>
<dbReference type="AlphaFoldDB" id="A0AAN8MZX8"/>
<name>A0AAN8MZX8_9PEZI</name>
<evidence type="ECO:0000313" key="2">
    <source>
        <dbReference type="Proteomes" id="UP001313282"/>
    </source>
</evidence>
<reference evidence="1 2" key="1">
    <citation type="submission" date="2019-10" db="EMBL/GenBank/DDBJ databases">
        <authorList>
            <person name="Palmer J.M."/>
        </authorList>
    </citation>
    <scope>NUCLEOTIDE SEQUENCE [LARGE SCALE GENOMIC DNA]</scope>
    <source>
        <strain evidence="1 2">TWF718</strain>
    </source>
</reference>